<sequence>MPDTRLSRAGDKGALTELWQAVFGDNAELISAFFSLLCRPEYCRIACAGGKIASMGFCLPGPEAMGLKCAYIYAMATAEDARGRGLAAAVGSALIEDAFSRGTDIVATLPADEGLCAWYETRFGMSPLFKKGGPGVVFPDNWLEFARICGGHDPDTPQRLYAVARGGIDTAGLEDLGWELTFD</sequence>
<accession>A0A9D1CS78</accession>
<dbReference type="CDD" id="cd04301">
    <property type="entry name" value="NAT_SF"/>
    <property type="match status" value="1"/>
</dbReference>
<dbReference type="SUPFAM" id="SSF55729">
    <property type="entry name" value="Acyl-CoA N-acyltransferases (Nat)"/>
    <property type="match status" value="1"/>
</dbReference>
<evidence type="ECO:0000313" key="2">
    <source>
        <dbReference type="EMBL" id="HIQ78562.1"/>
    </source>
</evidence>
<reference evidence="2" key="2">
    <citation type="journal article" date="2021" name="PeerJ">
        <title>Extensive microbial diversity within the chicken gut microbiome revealed by metagenomics and culture.</title>
        <authorList>
            <person name="Gilroy R."/>
            <person name="Ravi A."/>
            <person name="Getino M."/>
            <person name="Pursley I."/>
            <person name="Horton D.L."/>
            <person name="Alikhan N.F."/>
            <person name="Baker D."/>
            <person name="Gharbi K."/>
            <person name="Hall N."/>
            <person name="Watson M."/>
            <person name="Adriaenssens E.M."/>
            <person name="Foster-Nyarko E."/>
            <person name="Jarju S."/>
            <person name="Secka A."/>
            <person name="Antonio M."/>
            <person name="Oren A."/>
            <person name="Chaudhuri R.R."/>
            <person name="La Ragione R."/>
            <person name="Hildebrand F."/>
            <person name="Pallen M.J."/>
        </authorList>
    </citation>
    <scope>NUCLEOTIDE SEQUENCE</scope>
    <source>
        <strain evidence="2">ChiBcolR7-354</strain>
    </source>
</reference>
<dbReference type="AlphaFoldDB" id="A0A9D1CS78"/>
<feature type="domain" description="N-acetyltransferase" evidence="1">
    <location>
        <begin position="2"/>
        <end position="144"/>
    </location>
</feature>
<dbReference type="Gene3D" id="3.40.630.30">
    <property type="match status" value="1"/>
</dbReference>
<protein>
    <submittedName>
        <fullName evidence="2">GNAT family N-acetyltransferase</fullName>
    </submittedName>
</protein>
<dbReference type="Pfam" id="PF00583">
    <property type="entry name" value="Acetyltransf_1"/>
    <property type="match status" value="1"/>
</dbReference>
<dbReference type="InterPro" id="IPR016181">
    <property type="entry name" value="Acyl_CoA_acyltransferase"/>
</dbReference>
<dbReference type="Proteomes" id="UP000824262">
    <property type="component" value="Unassembled WGS sequence"/>
</dbReference>
<proteinExistence type="predicted"/>
<name>A0A9D1CS78_9FIRM</name>
<organism evidence="2 3">
    <name type="scientific">Candidatus Scatomorpha intestinavium</name>
    <dbReference type="NCBI Taxonomy" id="2840922"/>
    <lineage>
        <taxon>Bacteria</taxon>
        <taxon>Bacillati</taxon>
        <taxon>Bacillota</taxon>
        <taxon>Clostridia</taxon>
        <taxon>Eubacteriales</taxon>
        <taxon>Candidatus Scatomorpha</taxon>
    </lineage>
</organism>
<evidence type="ECO:0000313" key="3">
    <source>
        <dbReference type="Proteomes" id="UP000824262"/>
    </source>
</evidence>
<reference evidence="2" key="1">
    <citation type="submission" date="2020-10" db="EMBL/GenBank/DDBJ databases">
        <authorList>
            <person name="Gilroy R."/>
        </authorList>
    </citation>
    <scope>NUCLEOTIDE SEQUENCE</scope>
    <source>
        <strain evidence="2">ChiBcolR7-354</strain>
    </source>
</reference>
<dbReference type="PROSITE" id="PS51186">
    <property type="entry name" value="GNAT"/>
    <property type="match status" value="1"/>
</dbReference>
<comment type="caution">
    <text evidence="2">The sequence shown here is derived from an EMBL/GenBank/DDBJ whole genome shotgun (WGS) entry which is preliminary data.</text>
</comment>
<dbReference type="EMBL" id="DVGA01000048">
    <property type="protein sequence ID" value="HIQ78562.1"/>
    <property type="molecule type" value="Genomic_DNA"/>
</dbReference>
<gene>
    <name evidence="2" type="ORF">IAB77_04820</name>
</gene>
<dbReference type="InterPro" id="IPR000182">
    <property type="entry name" value="GNAT_dom"/>
</dbReference>
<dbReference type="GO" id="GO:0016747">
    <property type="term" value="F:acyltransferase activity, transferring groups other than amino-acyl groups"/>
    <property type="evidence" value="ECO:0007669"/>
    <property type="project" value="InterPro"/>
</dbReference>
<evidence type="ECO:0000259" key="1">
    <source>
        <dbReference type="PROSITE" id="PS51186"/>
    </source>
</evidence>